<protein>
    <submittedName>
        <fullName evidence="4">CubicO group peptidase (Beta-lactamase class C family)</fullName>
    </submittedName>
</protein>
<accession>A0ABU0JLF1</accession>
<evidence type="ECO:0000313" key="4">
    <source>
        <dbReference type="EMBL" id="MDQ0474193.1"/>
    </source>
</evidence>
<dbReference type="Proteomes" id="UP001242480">
    <property type="component" value="Unassembled WGS sequence"/>
</dbReference>
<sequence>MSRPIRCLPRPRPTIAGLSRRALLATMGSVLISPASLAQDSAAAGKGGDFEERMQRIVNGLRPAVVIAGEAPKKLADRMKELQVPGVSIAVLHDGAIEARGFGSVGIDGPPVRPETLFQAGSISKPVSAVAALALAQAGKLDLDSDVDLLLKSWKVPANPYTDKSKVTLRRLLDHSAGITVHGFPGYAAGEAVPSLVEVLNGAPPANTAPIVVGHEPGTRFQYSGGGYTIMQQVLIDVTGKPFPDLVAELVLKPFGMTHSSFLQPLPKEEAQSAATPYRANGAPVPGGAHIYPELAAAGLWTTPTDLARFALALLDAWAGRNTSVLSQATAIQMLTPGFGDYGLGLVVRGASPDRRFLHDGVNDGFVSSMVAFENGDGAVVMTNGARGWELAGEIMRSIAVEYGWSAGQPRTRQRIAVDPHVLDRLVGTYELSPQVLIHVSREEGHLFAQATGQDRFEVFPESDRDFFYRVVDAVLTFDVENSVSATQVTLHQNGADHIAKRVQ</sequence>
<feature type="chain" id="PRO_5045212227" evidence="1">
    <location>
        <begin position="39"/>
        <end position="504"/>
    </location>
</feature>
<dbReference type="RefSeq" id="WP_307283405.1">
    <property type="nucleotide sequence ID" value="NZ_JAUSVX010000021.1"/>
</dbReference>
<organism evidence="4 5">
    <name type="scientific">Labrys wisconsinensis</name>
    <dbReference type="NCBI Taxonomy" id="425677"/>
    <lineage>
        <taxon>Bacteria</taxon>
        <taxon>Pseudomonadati</taxon>
        <taxon>Pseudomonadota</taxon>
        <taxon>Alphaproteobacteria</taxon>
        <taxon>Hyphomicrobiales</taxon>
        <taxon>Xanthobacteraceae</taxon>
        <taxon>Labrys</taxon>
    </lineage>
</organism>
<dbReference type="InterPro" id="IPR012338">
    <property type="entry name" value="Beta-lactam/transpept-like"/>
</dbReference>
<dbReference type="SUPFAM" id="SSF56601">
    <property type="entry name" value="beta-lactamase/transpeptidase-like"/>
    <property type="match status" value="1"/>
</dbReference>
<dbReference type="PANTHER" id="PTHR46825">
    <property type="entry name" value="D-ALANYL-D-ALANINE-CARBOXYPEPTIDASE/ENDOPEPTIDASE AMPH"/>
    <property type="match status" value="1"/>
</dbReference>
<dbReference type="EMBL" id="JAUSVX010000021">
    <property type="protein sequence ID" value="MDQ0474193.1"/>
    <property type="molecule type" value="Genomic_DNA"/>
</dbReference>
<feature type="domain" description="Peptidase S12 Pab87-related C-terminal" evidence="3">
    <location>
        <begin position="413"/>
        <end position="492"/>
    </location>
</feature>
<dbReference type="InterPro" id="IPR001466">
    <property type="entry name" value="Beta-lactam-related"/>
</dbReference>
<evidence type="ECO:0000259" key="2">
    <source>
        <dbReference type="Pfam" id="PF00144"/>
    </source>
</evidence>
<feature type="domain" description="Beta-lactamase-related" evidence="2">
    <location>
        <begin position="75"/>
        <end position="387"/>
    </location>
</feature>
<dbReference type="InterPro" id="IPR050491">
    <property type="entry name" value="AmpC-like"/>
</dbReference>
<gene>
    <name evidence="4" type="ORF">QO011_007233</name>
</gene>
<evidence type="ECO:0000313" key="5">
    <source>
        <dbReference type="Proteomes" id="UP001242480"/>
    </source>
</evidence>
<keyword evidence="5" id="KW-1185">Reference proteome</keyword>
<dbReference type="Gene3D" id="3.40.710.10">
    <property type="entry name" value="DD-peptidase/beta-lactamase superfamily"/>
    <property type="match status" value="1"/>
</dbReference>
<dbReference type="Pfam" id="PF00144">
    <property type="entry name" value="Beta-lactamase"/>
    <property type="match status" value="1"/>
</dbReference>
<keyword evidence="1" id="KW-0732">Signal</keyword>
<reference evidence="4 5" key="1">
    <citation type="submission" date="2023-07" db="EMBL/GenBank/DDBJ databases">
        <title>Genomic Encyclopedia of Type Strains, Phase IV (KMG-IV): sequencing the most valuable type-strain genomes for metagenomic binning, comparative biology and taxonomic classification.</title>
        <authorList>
            <person name="Goeker M."/>
        </authorList>
    </citation>
    <scope>NUCLEOTIDE SEQUENCE [LARGE SCALE GENOMIC DNA]</scope>
    <source>
        <strain evidence="4 5">DSM 19619</strain>
    </source>
</reference>
<dbReference type="PANTHER" id="PTHR46825:SF12">
    <property type="entry name" value="PENICILLIN-BINDING PROTEIN 4"/>
    <property type="match status" value="1"/>
</dbReference>
<evidence type="ECO:0000256" key="1">
    <source>
        <dbReference type="SAM" id="SignalP"/>
    </source>
</evidence>
<name>A0ABU0JLF1_9HYPH</name>
<feature type="signal peptide" evidence="1">
    <location>
        <begin position="1"/>
        <end position="38"/>
    </location>
</feature>
<proteinExistence type="predicted"/>
<evidence type="ECO:0000259" key="3">
    <source>
        <dbReference type="Pfam" id="PF11954"/>
    </source>
</evidence>
<dbReference type="InterPro" id="IPR021860">
    <property type="entry name" value="Peptidase_S12_Pab87-rel_C"/>
</dbReference>
<dbReference type="Pfam" id="PF11954">
    <property type="entry name" value="DUF3471"/>
    <property type="match status" value="1"/>
</dbReference>
<comment type="caution">
    <text evidence="4">The sequence shown here is derived from an EMBL/GenBank/DDBJ whole genome shotgun (WGS) entry which is preliminary data.</text>
</comment>